<gene>
    <name evidence="2" type="ORF">PENTCL1PPCAC_16267</name>
</gene>
<keyword evidence="1" id="KW-1133">Transmembrane helix</keyword>
<dbReference type="EMBL" id="BTSX01000004">
    <property type="protein sequence ID" value="GMS94092.1"/>
    <property type="molecule type" value="Genomic_DNA"/>
</dbReference>
<evidence type="ECO:0000313" key="3">
    <source>
        <dbReference type="Proteomes" id="UP001432027"/>
    </source>
</evidence>
<protein>
    <submittedName>
        <fullName evidence="2">Uncharacterized protein</fullName>
    </submittedName>
</protein>
<evidence type="ECO:0000313" key="2">
    <source>
        <dbReference type="EMBL" id="GMS94092.1"/>
    </source>
</evidence>
<keyword evidence="3" id="KW-1185">Reference proteome</keyword>
<accession>A0AAV5TID2</accession>
<proteinExistence type="predicted"/>
<reference evidence="2" key="1">
    <citation type="submission" date="2023-10" db="EMBL/GenBank/DDBJ databases">
        <title>Genome assembly of Pristionchus species.</title>
        <authorList>
            <person name="Yoshida K."/>
            <person name="Sommer R.J."/>
        </authorList>
    </citation>
    <scope>NUCLEOTIDE SEQUENCE</scope>
    <source>
        <strain evidence="2">RS0144</strain>
    </source>
</reference>
<name>A0AAV5TID2_9BILA</name>
<sequence length="85" mass="9069">GTTPILVIGINALPFRYAAVSAGQTTEDLRSLLKEMCSECDWIHKGHNFGVQSAESARQVNAAIVLTTLIIYGVFAIACGGHITH</sequence>
<keyword evidence="1" id="KW-0472">Membrane</keyword>
<organism evidence="2 3">
    <name type="scientific">Pristionchus entomophagus</name>
    <dbReference type="NCBI Taxonomy" id="358040"/>
    <lineage>
        <taxon>Eukaryota</taxon>
        <taxon>Metazoa</taxon>
        <taxon>Ecdysozoa</taxon>
        <taxon>Nematoda</taxon>
        <taxon>Chromadorea</taxon>
        <taxon>Rhabditida</taxon>
        <taxon>Rhabditina</taxon>
        <taxon>Diplogasteromorpha</taxon>
        <taxon>Diplogasteroidea</taxon>
        <taxon>Neodiplogasteridae</taxon>
        <taxon>Pristionchus</taxon>
    </lineage>
</organism>
<dbReference type="AlphaFoldDB" id="A0AAV5TID2"/>
<evidence type="ECO:0000256" key="1">
    <source>
        <dbReference type="SAM" id="Phobius"/>
    </source>
</evidence>
<feature type="non-terminal residue" evidence="2">
    <location>
        <position position="85"/>
    </location>
</feature>
<keyword evidence="1" id="KW-0812">Transmembrane</keyword>
<dbReference type="Proteomes" id="UP001432027">
    <property type="component" value="Unassembled WGS sequence"/>
</dbReference>
<comment type="caution">
    <text evidence="2">The sequence shown here is derived from an EMBL/GenBank/DDBJ whole genome shotgun (WGS) entry which is preliminary data.</text>
</comment>
<feature type="non-terminal residue" evidence="2">
    <location>
        <position position="1"/>
    </location>
</feature>
<feature type="transmembrane region" description="Helical" evidence="1">
    <location>
        <begin position="62"/>
        <end position="83"/>
    </location>
</feature>